<dbReference type="OrthoDB" id="188756at2759"/>
<protein>
    <recommendedName>
        <fullName evidence="1">PH domain-containing protein</fullName>
    </recommendedName>
</protein>
<evidence type="ECO:0000259" key="1">
    <source>
        <dbReference type="PROSITE" id="PS50003"/>
    </source>
</evidence>
<dbReference type="EMBL" id="BRXZ01001272">
    <property type="protein sequence ID" value="GMH67022.1"/>
    <property type="molecule type" value="Genomic_DNA"/>
</dbReference>
<name>A0A9W7E5P4_9STRA</name>
<organism evidence="2 3">
    <name type="scientific">Triparma retinervis</name>
    <dbReference type="NCBI Taxonomy" id="2557542"/>
    <lineage>
        <taxon>Eukaryota</taxon>
        <taxon>Sar</taxon>
        <taxon>Stramenopiles</taxon>
        <taxon>Ochrophyta</taxon>
        <taxon>Bolidophyceae</taxon>
        <taxon>Parmales</taxon>
        <taxon>Triparmaceae</taxon>
        <taxon>Triparma</taxon>
    </lineage>
</organism>
<proteinExistence type="predicted"/>
<dbReference type="Gene3D" id="2.30.29.30">
    <property type="entry name" value="Pleckstrin-homology domain (PH domain)/Phosphotyrosine-binding domain (PTB)"/>
    <property type="match status" value="1"/>
</dbReference>
<dbReference type="SMART" id="SM00233">
    <property type="entry name" value="PH"/>
    <property type="match status" value="1"/>
</dbReference>
<dbReference type="InterPro" id="IPR011993">
    <property type="entry name" value="PH-like_dom_sf"/>
</dbReference>
<dbReference type="SUPFAM" id="SSF50729">
    <property type="entry name" value="PH domain-like"/>
    <property type="match status" value="1"/>
</dbReference>
<feature type="domain" description="PH" evidence="1">
    <location>
        <begin position="151"/>
        <end position="183"/>
    </location>
</feature>
<dbReference type="Proteomes" id="UP001165082">
    <property type="component" value="Unassembled WGS sequence"/>
</dbReference>
<reference evidence="2" key="1">
    <citation type="submission" date="2022-07" db="EMBL/GenBank/DDBJ databases">
        <title>Genome analysis of Parmales, a sister group of diatoms, reveals the evolutionary specialization of diatoms from phago-mixotrophs to photoautotrophs.</title>
        <authorList>
            <person name="Ban H."/>
            <person name="Sato S."/>
            <person name="Yoshikawa S."/>
            <person name="Kazumasa Y."/>
            <person name="Nakamura Y."/>
            <person name="Ichinomiya M."/>
            <person name="Saitoh K."/>
            <person name="Sato N."/>
            <person name="Blanc-Mathieu R."/>
            <person name="Endo H."/>
            <person name="Kuwata A."/>
            <person name="Ogata H."/>
        </authorList>
    </citation>
    <scope>NUCLEOTIDE SEQUENCE</scope>
</reference>
<dbReference type="PROSITE" id="PS50003">
    <property type="entry name" value="PH_DOMAIN"/>
    <property type="match status" value="1"/>
</dbReference>
<evidence type="ECO:0000313" key="3">
    <source>
        <dbReference type="Proteomes" id="UP001165082"/>
    </source>
</evidence>
<sequence>MGNLCTSPKEEDVLTILKHKSEETTSPIPHTISPKHKLSIFFSPQTPPHEEEEEEEEVFRPPEWMMVGRRFKKHHRSTFGFLSSPGRGFRLTHENNFEWFKTSRVEGILEVGETRCKPDGMLDVCDIQGVESGFRTSVFKKSGVEGKEGCCFSILTFERTLDFEAESEEICRQWVQALEKYLELSLKQVKVLSDAEEVASAKPANRVFVFMEKIVLSIL</sequence>
<keyword evidence="3" id="KW-1185">Reference proteome</keyword>
<comment type="caution">
    <text evidence="2">The sequence shown here is derived from an EMBL/GenBank/DDBJ whole genome shotgun (WGS) entry which is preliminary data.</text>
</comment>
<dbReference type="AlphaFoldDB" id="A0A9W7E5P4"/>
<gene>
    <name evidence="2" type="ORF">TrRE_jg1505</name>
</gene>
<dbReference type="InterPro" id="IPR001849">
    <property type="entry name" value="PH_domain"/>
</dbReference>
<evidence type="ECO:0000313" key="2">
    <source>
        <dbReference type="EMBL" id="GMH67022.1"/>
    </source>
</evidence>
<accession>A0A9W7E5P4</accession>